<dbReference type="GO" id="GO:0016887">
    <property type="term" value="F:ATP hydrolysis activity"/>
    <property type="evidence" value="ECO:0007669"/>
    <property type="project" value="InterPro"/>
</dbReference>
<evidence type="ECO:0000313" key="11">
    <source>
        <dbReference type="EMBL" id="MQX37823.1"/>
    </source>
</evidence>
<keyword evidence="2" id="KW-0813">Transport</keyword>
<comment type="caution">
    <text evidence="11">The sequence shown here is derived from an EMBL/GenBank/DDBJ whole genome shotgun (WGS) entry which is preliminary data.</text>
</comment>
<organism evidence="11 12">
    <name type="scientific">Roseospira navarrensis</name>
    <dbReference type="NCBI Taxonomy" id="140058"/>
    <lineage>
        <taxon>Bacteria</taxon>
        <taxon>Pseudomonadati</taxon>
        <taxon>Pseudomonadota</taxon>
        <taxon>Alphaproteobacteria</taxon>
        <taxon>Rhodospirillales</taxon>
        <taxon>Rhodospirillaceae</taxon>
        <taxon>Roseospira</taxon>
    </lineage>
</organism>
<dbReference type="CDD" id="cd18552">
    <property type="entry name" value="ABC_6TM_MsbA_like"/>
    <property type="match status" value="1"/>
</dbReference>
<protein>
    <submittedName>
        <fullName evidence="11">ATP-binding cassette domain-containing protein</fullName>
    </submittedName>
</protein>
<dbReference type="SUPFAM" id="SSF90123">
    <property type="entry name" value="ABC transporter transmembrane region"/>
    <property type="match status" value="1"/>
</dbReference>
<name>A0A7X2D4D5_9PROT</name>
<dbReference type="SUPFAM" id="SSF52540">
    <property type="entry name" value="P-loop containing nucleoside triphosphate hydrolases"/>
    <property type="match status" value="1"/>
</dbReference>
<feature type="transmembrane region" description="Helical" evidence="8">
    <location>
        <begin position="119"/>
        <end position="136"/>
    </location>
</feature>
<keyword evidence="3 8" id="KW-0812">Transmembrane</keyword>
<dbReference type="PROSITE" id="PS50929">
    <property type="entry name" value="ABC_TM1F"/>
    <property type="match status" value="1"/>
</dbReference>
<proteinExistence type="predicted"/>
<dbReference type="InterPro" id="IPR017871">
    <property type="entry name" value="ABC_transporter-like_CS"/>
</dbReference>
<dbReference type="Proteomes" id="UP000434582">
    <property type="component" value="Unassembled WGS sequence"/>
</dbReference>
<feature type="transmembrane region" description="Helical" evidence="8">
    <location>
        <begin position="37"/>
        <end position="55"/>
    </location>
</feature>
<accession>A0A7X2D4D5</accession>
<evidence type="ECO:0000256" key="4">
    <source>
        <dbReference type="ARBA" id="ARBA00022741"/>
    </source>
</evidence>
<dbReference type="PANTHER" id="PTHR43394">
    <property type="entry name" value="ATP-DEPENDENT PERMEASE MDL1, MITOCHONDRIAL"/>
    <property type="match status" value="1"/>
</dbReference>
<dbReference type="OrthoDB" id="5288404at2"/>
<dbReference type="InterPro" id="IPR036640">
    <property type="entry name" value="ABC1_TM_sf"/>
</dbReference>
<dbReference type="PROSITE" id="PS00211">
    <property type="entry name" value="ABC_TRANSPORTER_1"/>
    <property type="match status" value="1"/>
</dbReference>
<keyword evidence="7 8" id="KW-0472">Membrane</keyword>
<feature type="transmembrane region" description="Helical" evidence="8">
    <location>
        <begin position="142"/>
        <end position="160"/>
    </location>
</feature>
<evidence type="ECO:0000256" key="3">
    <source>
        <dbReference type="ARBA" id="ARBA00022692"/>
    </source>
</evidence>
<feature type="domain" description="ABC transmembrane type-1" evidence="10">
    <location>
        <begin position="2"/>
        <end position="284"/>
    </location>
</feature>
<dbReference type="InterPro" id="IPR003593">
    <property type="entry name" value="AAA+_ATPase"/>
</dbReference>
<dbReference type="Gene3D" id="3.40.50.300">
    <property type="entry name" value="P-loop containing nucleotide triphosphate hydrolases"/>
    <property type="match status" value="1"/>
</dbReference>
<evidence type="ECO:0000256" key="7">
    <source>
        <dbReference type="ARBA" id="ARBA00023136"/>
    </source>
</evidence>
<dbReference type="Gene3D" id="1.20.1560.10">
    <property type="entry name" value="ABC transporter type 1, transmembrane domain"/>
    <property type="match status" value="1"/>
</dbReference>
<keyword evidence="4" id="KW-0547">Nucleotide-binding</keyword>
<evidence type="ECO:0000256" key="5">
    <source>
        <dbReference type="ARBA" id="ARBA00022840"/>
    </source>
</evidence>
<dbReference type="PANTHER" id="PTHR43394:SF1">
    <property type="entry name" value="ATP-BINDING CASSETTE SUB-FAMILY B MEMBER 10, MITOCHONDRIAL"/>
    <property type="match status" value="1"/>
</dbReference>
<dbReference type="PROSITE" id="PS50893">
    <property type="entry name" value="ABC_TRANSPORTER_2"/>
    <property type="match status" value="1"/>
</dbReference>
<evidence type="ECO:0000259" key="9">
    <source>
        <dbReference type="PROSITE" id="PS50893"/>
    </source>
</evidence>
<dbReference type="GO" id="GO:0005524">
    <property type="term" value="F:ATP binding"/>
    <property type="evidence" value="ECO:0007669"/>
    <property type="project" value="UniProtKB-KW"/>
</dbReference>
<keyword evidence="12" id="KW-1185">Reference proteome</keyword>
<evidence type="ECO:0000256" key="6">
    <source>
        <dbReference type="ARBA" id="ARBA00022989"/>
    </source>
</evidence>
<feature type="transmembrane region" description="Helical" evidence="8">
    <location>
        <begin position="223"/>
        <end position="243"/>
    </location>
</feature>
<gene>
    <name evidence="11" type="ORF">GHC57_14985</name>
</gene>
<dbReference type="Pfam" id="PF00664">
    <property type="entry name" value="ABC_membrane"/>
    <property type="match status" value="1"/>
</dbReference>
<dbReference type="GO" id="GO:0005886">
    <property type="term" value="C:plasma membrane"/>
    <property type="evidence" value="ECO:0007669"/>
    <property type="project" value="UniProtKB-SubCell"/>
</dbReference>
<dbReference type="InterPro" id="IPR039421">
    <property type="entry name" value="Type_1_exporter"/>
</dbReference>
<dbReference type="InterPro" id="IPR011527">
    <property type="entry name" value="ABC1_TM_dom"/>
</dbReference>
<evidence type="ECO:0000259" key="10">
    <source>
        <dbReference type="PROSITE" id="PS50929"/>
    </source>
</evidence>
<dbReference type="SMART" id="SM00382">
    <property type="entry name" value="AAA"/>
    <property type="match status" value="1"/>
</dbReference>
<keyword evidence="5 11" id="KW-0067">ATP-binding</keyword>
<dbReference type="InterPro" id="IPR003439">
    <property type="entry name" value="ABC_transporter-like_ATP-bd"/>
</dbReference>
<dbReference type="InterPro" id="IPR027417">
    <property type="entry name" value="P-loop_NTPase"/>
</dbReference>
<dbReference type="EMBL" id="WIVE01000057">
    <property type="protein sequence ID" value="MQX37823.1"/>
    <property type="molecule type" value="Genomic_DNA"/>
</dbReference>
<dbReference type="GO" id="GO:0015421">
    <property type="term" value="F:ABC-type oligopeptide transporter activity"/>
    <property type="evidence" value="ECO:0007669"/>
    <property type="project" value="TreeGrafter"/>
</dbReference>
<evidence type="ECO:0000256" key="1">
    <source>
        <dbReference type="ARBA" id="ARBA00004651"/>
    </source>
</evidence>
<reference evidence="11 12" key="1">
    <citation type="submission" date="2019-10" db="EMBL/GenBank/DDBJ databases">
        <title>Draft whole-genome sequence of the purple nonsulfur photosynthetic bacterium Roseospira navarrensis DSM 15114.</title>
        <authorList>
            <person name="Kyndt J.A."/>
            <person name="Meyer T.E."/>
        </authorList>
    </citation>
    <scope>NUCLEOTIDE SEQUENCE [LARGE SCALE GENOMIC DNA]</scope>
    <source>
        <strain evidence="11 12">DSM 15114</strain>
    </source>
</reference>
<evidence type="ECO:0000256" key="2">
    <source>
        <dbReference type="ARBA" id="ARBA00022448"/>
    </source>
</evidence>
<comment type="subcellular location">
    <subcellularLocation>
        <location evidence="1">Cell membrane</location>
        <topology evidence="1">Multi-pass membrane protein</topology>
    </subcellularLocation>
</comment>
<keyword evidence="6 8" id="KW-1133">Transmembrane helix</keyword>
<evidence type="ECO:0000313" key="12">
    <source>
        <dbReference type="Proteomes" id="UP000434582"/>
    </source>
</evidence>
<sequence>MALGVAFMLLMAAATVATAWLLEPAINQVFLGKDRDALWWVGGGILVAFLARAVGNYGQSLYVTEVGFRILATARDRLHAKVSGMELRFFQGRNTGDLVTRFTFDINRMRHATSNTMTGLGRDLVTLLALIALVLWQDWLLALLAMVAAPLTIVPVRRLGRKVRRRARDTQEETSRLHALMSQTLRGIRVVWIDGRRDLMAARVEDLIRRIFRRQVSGERARTLITPIMELATGVALGLALYAGGQRILSGGNDPGSLTSMLAALLMAYQPAKRLANLYTIMQEGLAAVERLFEMLDMPPDLTERPDARPLPEGPGRIRLEGARFAYDPAAPVLADIDLTVDPGETVALVGGSGAGKSTLLNLIPRFLDVDAGTVRVDGHDVRDVTLASLRARIAMVTQETFLFDDTIGANIAYARPGASAAEIEQAVRDADAWDIVARLPQGLDTPLGALGGRLSGGERQRIAIARALLKDAPILLLDEPTSALDTEAEARVQAALARLSRGRTVLVVAHRLSTIVEADRICVMEAGRIVEQGRHADLLTRGGAYANLYRDQGHAPGA</sequence>
<evidence type="ECO:0000256" key="8">
    <source>
        <dbReference type="SAM" id="Phobius"/>
    </source>
</evidence>
<dbReference type="FunFam" id="3.40.50.300:FF:000287">
    <property type="entry name" value="Multidrug ABC transporter ATP-binding protein"/>
    <property type="match status" value="1"/>
</dbReference>
<dbReference type="AlphaFoldDB" id="A0A7X2D4D5"/>
<dbReference type="Pfam" id="PF00005">
    <property type="entry name" value="ABC_tran"/>
    <property type="match status" value="1"/>
</dbReference>
<feature type="domain" description="ABC transporter" evidence="9">
    <location>
        <begin position="318"/>
        <end position="552"/>
    </location>
</feature>